<dbReference type="RefSeq" id="WP_045317109.1">
    <property type="nucleotide sequence ID" value="NZ_JYJG01000402.1"/>
</dbReference>
<dbReference type="PATRIC" id="fig|68170.10.peg.829"/>
<dbReference type="AlphaFoldDB" id="A0A0F0GDY1"/>
<accession>A0A0F0GDY1</accession>
<sequence>MIGGTRMVRITRKWAVGAALLLATSVGVYALLVDTGIDGPDEIAAALPTVDDMPGYRAHRGAGDVLSDPGTGDDGQAVLTGKPLGNLCFSYQNQNDGWACEGLLGLGVVGFVNDSLARVGSFVLAYQDEASATKAWSAMVRATRAEHEHAEVRDQPHAGDESRSFVLSTGTITVMRFGSVVAQAVSLSEYGFEDRVVPPSAAKDPIEQWVRVLAEKIEDAGG</sequence>
<protein>
    <submittedName>
        <fullName evidence="1">Uncharacterized protein</fullName>
    </submittedName>
</protein>
<dbReference type="EMBL" id="JYJG01000402">
    <property type="protein sequence ID" value="KJK40105.1"/>
    <property type="molecule type" value="Genomic_DNA"/>
</dbReference>
<evidence type="ECO:0000313" key="1">
    <source>
        <dbReference type="EMBL" id="KJK40105.1"/>
    </source>
</evidence>
<keyword evidence="2" id="KW-1185">Reference proteome</keyword>
<gene>
    <name evidence="1" type="ORF">UK23_40545</name>
</gene>
<dbReference type="Proteomes" id="UP000033393">
    <property type="component" value="Unassembled WGS sequence"/>
</dbReference>
<proteinExistence type="predicted"/>
<reference evidence="1 2" key="1">
    <citation type="submission" date="2015-02" db="EMBL/GenBank/DDBJ databases">
        <authorList>
            <person name="Ju K.-S."/>
            <person name="Doroghazi J.R."/>
            <person name="Metcalf W."/>
        </authorList>
    </citation>
    <scope>NUCLEOTIDE SEQUENCE [LARGE SCALE GENOMIC DNA]</scope>
    <source>
        <strain evidence="1 2">NRRL B-16140</strain>
    </source>
</reference>
<name>A0A0F0GDY1_LENAE</name>
<organism evidence="1 2">
    <name type="scientific">Lentzea aerocolonigenes</name>
    <name type="common">Lechevalieria aerocolonigenes</name>
    <name type="synonym">Saccharothrix aerocolonigenes</name>
    <dbReference type="NCBI Taxonomy" id="68170"/>
    <lineage>
        <taxon>Bacteria</taxon>
        <taxon>Bacillati</taxon>
        <taxon>Actinomycetota</taxon>
        <taxon>Actinomycetes</taxon>
        <taxon>Pseudonocardiales</taxon>
        <taxon>Pseudonocardiaceae</taxon>
        <taxon>Lentzea</taxon>
    </lineage>
</organism>
<evidence type="ECO:0000313" key="2">
    <source>
        <dbReference type="Proteomes" id="UP000033393"/>
    </source>
</evidence>
<comment type="caution">
    <text evidence="1">The sequence shown here is derived from an EMBL/GenBank/DDBJ whole genome shotgun (WGS) entry which is preliminary data.</text>
</comment>